<organism evidence="1">
    <name type="scientific">Anguilla anguilla</name>
    <name type="common">European freshwater eel</name>
    <name type="synonym">Muraena anguilla</name>
    <dbReference type="NCBI Taxonomy" id="7936"/>
    <lineage>
        <taxon>Eukaryota</taxon>
        <taxon>Metazoa</taxon>
        <taxon>Chordata</taxon>
        <taxon>Craniata</taxon>
        <taxon>Vertebrata</taxon>
        <taxon>Euteleostomi</taxon>
        <taxon>Actinopterygii</taxon>
        <taxon>Neopterygii</taxon>
        <taxon>Teleostei</taxon>
        <taxon>Anguilliformes</taxon>
        <taxon>Anguillidae</taxon>
        <taxon>Anguilla</taxon>
    </lineage>
</organism>
<dbReference type="EMBL" id="GBXM01068332">
    <property type="protein sequence ID" value="JAH40245.1"/>
    <property type="molecule type" value="Transcribed_RNA"/>
</dbReference>
<accession>A0A0E9SHW6</accession>
<proteinExistence type="predicted"/>
<name>A0A0E9SHW6_ANGAN</name>
<protein>
    <submittedName>
        <fullName evidence="1">Uncharacterized protein</fullName>
    </submittedName>
</protein>
<dbReference type="AlphaFoldDB" id="A0A0E9SHW6"/>
<evidence type="ECO:0000313" key="1">
    <source>
        <dbReference type="EMBL" id="JAH40245.1"/>
    </source>
</evidence>
<reference evidence="1" key="1">
    <citation type="submission" date="2014-11" db="EMBL/GenBank/DDBJ databases">
        <authorList>
            <person name="Amaro Gonzalez C."/>
        </authorList>
    </citation>
    <scope>NUCLEOTIDE SEQUENCE</scope>
</reference>
<reference evidence="1" key="2">
    <citation type="journal article" date="2015" name="Fish Shellfish Immunol.">
        <title>Early steps in the European eel (Anguilla anguilla)-Vibrio vulnificus interaction in the gills: Role of the RtxA13 toxin.</title>
        <authorList>
            <person name="Callol A."/>
            <person name="Pajuelo D."/>
            <person name="Ebbesson L."/>
            <person name="Teles M."/>
            <person name="MacKenzie S."/>
            <person name="Amaro C."/>
        </authorList>
    </citation>
    <scope>NUCLEOTIDE SEQUENCE</scope>
</reference>
<sequence>MVDLHVRSMIKYTWHSASSSVFPHVLISQYALHLDPQMSRKAETVW</sequence>